<evidence type="ECO:0000256" key="10">
    <source>
        <dbReference type="RuleBase" id="RU351113"/>
    </source>
</evidence>
<dbReference type="OrthoDB" id="6765072at2759"/>
<dbReference type="EMBL" id="ML158583">
    <property type="protein sequence ID" value="THK32933.1"/>
    <property type="molecule type" value="Genomic_DNA"/>
</dbReference>
<feature type="transmembrane region" description="Helical" evidence="10">
    <location>
        <begin position="128"/>
        <end position="145"/>
    </location>
</feature>
<dbReference type="PANTHER" id="PTHR21137:SF35">
    <property type="entry name" value="ODORANT RECEPTOR 19A-RELATED"/>
    <property type="match status" value="1"/>
</dbReference>
<dbReference type="GO" id="GO:0004984">
    <property type="term" value="F:olfactory receptor activity"/>
    <property type="evidence" value="ECO:0007669"/>
    <property type="project" value="InterPro"/>
</dbReference>
<comment type="similarity">
    <text evidence="10">Belongs to the insect chemoreceptor superfamily. Heteromeric odorant receptor channel (TC 1.A.69) family.</text>
</comment>
<dbReference type="PANTHER" id="PTHR21137">
    <property type="entry name" value="ODORANT RECEPTOR"/>
    <property type="match status" value="1"/>
</dbReference>
<name>A0A4E0S4F0_9HYME</name>
<evidence type="ECO:0000256" key="8">
    <source>
        <dbReference type="ARBA" id="ARBA00023170"/>
    </source>
</evidence>
<evidence type="ECO:0000256" key="4">
    <source>
        <dbReference type="ARBA" id="ARBA00022692"/>
    </source>
</evidence>
<dbReference type="GO" id="GO:0007165">
    <property type="term" value="P:signal transduction"/>
    <property type="evidence" value="ECO:0007669"/>
    <property type="project" value="UniProtKB-KW"/>
</dbReference>
<keyword evidence="3 10" id="KW-0716">Sensory transduction</keyword>
<keyword evidence="6 10" id="KW-1133">Transmembrane helix</keyword>
<evidence type="ECO:0000256" key="6">
    <source>
        <dbReference type="ARBA" id="ARBA00022989"/>
    </source>
</evidence>
<keyword evidence="8 10" id="KW-0675">Receptor</keyword>
<dbReference type="GO" id="GO:0005886">
    <property type="term" value="C:plasma membrane"/>
    <property type="evidence" value="ECO:0007669"/>
    <property type="project" value="UniProtKB-SubCell"/>
</dbReference>
<evidence type="ECO:0000256" key="3">
    <source>
        <dbReference type="ARBA" id="ARBA00022606"/>
    </source>
</evidence>
<evidence type="ECO:0000313" key="12">
    <source>
        <dbReference type="Proteomes" id="UP000297026"/>
    </source>
</evidence>
<proteinExistence type="inferred from homology"/>
<comment type="caution">
    <text evidence="10">Lacks conserved residue(s) required for the propagation of feature annotation.</text>
</comment>
<keyword evidence="4 10" id="KW-0812">Transmembrane</keyword>
<dbReference type="AlphaFoldDB" id="A0A4E0S4F0"/>
<protein>
    <recommendedName>
        <fullName evidence="10">Odorant receptor</fullName>
    </recommendedName>
</protein>
<evidence type="ECO:0000256" key="7">
    <source>
        <dbReference type="ARBA" id="ARBA00023136"/>
    </source>
</evidence>
<evidence type="ECO:0000256" key="5">
    <source>
        <dbReference type="ARBA" id="ARBA00022725"/>
    </source>
</evidence>
<keyword evidence="2" id="KW-1003">Cell membrane</keyword>
<dbReference type="Proteomes" id="UP000297026">
    <property type="component" value="Unassembled WGS sequence"/>
</dbReference>
<feature type="transmembrane region" description="Helical" evidence="10">
    <location>
        <begin position="79"/>
        <end position="101"/>
    </location>
</feature>
<evidence type="ECO:0000256" key="1">
    <source>
        <dbReference type="ARBA" id="ARBA00004651"/>
    </source>
</evidence>
<keyword evidence="5 10" id="KW-0552">Olfaction</keyword>
<reference evidence="11" key="1">
    <citation type="submission" date="2019-02" db="EMBL/GenBank/DDBJ databases">
        <title>Genome of the parasitoid wasp Diachasma alloeum, an emerging model for ecological speciation and transitions to asexual reproduction.</title>
        <authorList>
            <person name="Robertson H.M."/>
            <person name="Walden K.K."/>
            <person name="Tvedte E.S."/>
            <person name="Hood G.R."/>
            <person name="Feder J.L."/>
            <person name="Forbes A.A."/>
            <person name="Logsdon J.M."/>
            <person name="Mcelroy K.E."/>
        </authorList>
    </citation>
    <scope>NUCLEOTIDE SEQUENCE [LARGE SCALE GENOMIC DNA]</scope>
    <source>
        <strain evidence="11">Michigan</strain>
    </source>
</reference>
<dbReference type="InterPro" id="IPR004117">
    <property type="entry name" value="7tm6_olfct_rcpt"/>
</dbReference>
<dbReference type="GO" id="GO:0005549">
    <property type="term" value="F:odorant binding"/>
    <property type="evidence" value="ECO:0007669"/>
    <property type="project" value="InterPro"/>
</dbReference>
<accession>A0A4E0S4F0</accession>
<organism evidence="11 12">
    <name type="scientific">Diachasma alloeum</name>
    <dbReference type="NCBI Taxonomy" id="454923"/>
    <lineage>
        <taxon>Eukaryota</taxon>
        <taxon>Metazoa</taxon>
        <taxon>Ecdysozoa</taxon>
        <taxon>Arthropoda</taxon>
        <taxon>Hexapoda</taxon>
        <taxon>Insecta</taxon>
        <taxon>Pterygota</taxon>
        <taxon>Neoptera</taxon>
        <taxon>Endopterygota</taxon>
        <taxon>Hymenoptera</taxon>
        <taxon>Apocrita</taxon>
        <taxon>Ichneumonoidea</taxon>
        <taxon>Braconidae</taxon>
        <taxon>Opiinae</taxon>
        <taxon>Diachasma</taxon>
    </lineage>
</organism>
<sequence>MDWLRQMWNRPFYKYSSDENYEWEIQIARLALWPSGLWPETGKMTRIRFFSALLIMVGFTIDLVLGMNEIVARMSAISFFTPYIASLISLYSNANTFLSILEEMRGNWKTVFFEDEEILHHYARRSRFFSWIVVIGKGFVGLQLFEKFIARKPVTTPDDTQDLPFSSKAFISACISIIREITLLTMRITEMGINLCFILLTTHICGQLVKLGSRIQAHEGKIRHSLGEDILQRCSCLKCIVDSHVGIYEFVARIDGYFHKTMFLQLSQSVIQFAINGFLVSETFIDRDYAQLIKYSFYLLLNFPTVFLYCWMAEMVQQKSEALGDIAYSTEWMTKDPKIARHLMFIIRHSRVPLSLTAGKYFVLSLSLFREYVFTSISYLSVLVNIKLR</sequence>
<keyword evidence="12" id="KW-1185">Reference proteome</keyword>
<keyword evidence="7 10" id="KW-0472">Membrane</keyword>
<keyword evidence="9 10" id="KW-0807">Transducer</keyword>
<evidence type="ECO:0000256" key="2">
    <source>
        <dbReference type="ARBA" id="ARBA00022475"/>
    </source>
</evidence>
<evidence type="ECO:0000313" key="11">
    <source>
        <dbReference type="EMBL" id="THK32933.1"/>
    </source>
</evidence>
<evidence type="ECO:0000256" key="9">
    <source>
        <dbReference type="ARBA" id="ARBA00023224"/>
    </source>
</evidence>
<feature type="transmembrane region" description="Helical" evidence="10">
    <location>
        <begin position="49"/>
        <end position="67"/>
    </location>
</feature>
<gene>
    <name evidence="11" type="primary">Or42</name>
    <name evidence="11" type="ORF">DALL_DALL000109</name>
</gene>
<dbReference type="Pfam" id="PF02949">
    <property type="entry name" value="7tm_6"/>
    <property type="match status" value="1"/>
</dbReference>
<comment type="subcellular location">
    <subcellularLocation>
        <location evidence="1 10">Cell membrane</location>
        <topology evidence="1 10">Multi-pass membrane protein</topology>
    </subcellularLocation>
</comment>